<dbReference type="EMBL" id="CAJVQA010018629">
    <property type="protein sequence ID" value="CAG8755127.1"/>
    <property type="molecule type" value="Genomic_DNA"/>
</dbReference>
<comment type="similarity">
    <text evidence="2">Belongs to the acetate uptake transporter (AceTr) (TC 2.A.96) family.</text>
</comment>
<feature type="transmembrane region" description="Helical" evidence="6">
    <location>
        <begin position="161"/>
        <end position="180"/>
    </location>
</feature>
<dbReference type="GO" id="GO:0015123">
    <property type="term" value="F:acetate transmembrane transporter activity"/>
    <property type="evidence" value="ECO:0007669"/>
    <property type="project" value="TreeGrafter"/>
</dbReference>
<dbReference type="PANTHER" id="PTHR31123">
    <property type="entry name" value="ACCUMULATION OF DYADS PROTEIN 2-RELATED"/>
    <property type="match status" value="1"/>
</dbReference>
<organism evidence="7 8">
    <name type="scientific">Cetraspora pellucida</name>
    <dbReference type="NCBI Taxonomy" id="1433469"/>
    <lineage>
        <taxon>Eukaryota</taxon>
        <taxon>Fungi</taxon>
        <taxon>Fungi incertae sedis</taxon>
        <taxon>Mucoromycota</taxon>
        <taxon>Glomeromycotina</taxon>
        <taxon>Glomeromycetes</taxon>
        <taxon>Diversisporales</taxon>
        <taxon>Gigasporaceae</taxon>
        <taxon>Cetraspora</taxon>
    </lineage>
</organism>
<feature type="transmembrane region" description="Helical" evidence="6">
    <location>
        <begin position="59"/>
        <end position="78"/>
    </location>
</feature>
<dbReference type="Pfam" id="PF01184">
    <property type="entry name" value="Gpr1_Fun34_YaaH"/>
    <property type="match status" value="1"/>
</dbReference>
<dbReference type="OrthoDB" id="3648309at2759"/>
<evidence type="ECO:0000256" key="1">
    <source>
        <dbReference type="ARBA" id="ARBA00004141"/>
    </source>
</evidence>
<dbReference type="Proteomes" id="UP000789759">
    <property type="component" value="Unassembled WGS sequence"/>
</dbReference>
<evidence type="ECO:0000256" key="6">
    <source>
        <dbReference type="SAM" id="Phobius"/>
    </source>
</evidence>
<feature type="transmembrane region" description="Helical" evidence="6">
    <location>
        <begin position="124"/>
        <end position="149"/>
    </location>
</feature>
<feature type="transmembrane region" description="Helical" evidence="6">
    <location>
        <begin position="84"/>
        <end position="104"/>
    </location>
</feature>
<sequence length="201" mass="21708">MTLEDSKDVIDIEHNEHIMKPREVGNSSPLGLFAFGSTTFIYAMYLLQVGNITNSHAGLGAALFYGGLVQLLAAMWEIYSGKTFAATVSCSYGAFWISFGFIYLPGSGIIDSYNGDQAMLGKAVGVYLVAWTTTYIASLTFIFVIIEFIALDIANFTGVEAWTRVGGSFGVACGAWYMGLAQLLTKELTYFTLPSFSSAPA</sequence>
<evidence type="ECO:0000256" key="5">
    <source>
        <dbReference type="ARBA" id="ARBA00023136"/>
    </source>
</evidence>
<evidence type="ECO:0000313" key="8">
    <source>
        <dbReference type="Proteomes" id="UP000789759"/>
    </source>
</evidence>
<accession>A0A9N9NS32</accession>
<dbReference type="InterPro" id="IPR000791">
    <property type="entry name" value="Gpr1/Fun34/SatP-like"/>
</dbReference>
<keyword evidence="8" id="KW-1185">Reference proteome</keyword>
<dbReference type="GO" id="GO:0005886">
    <property type="term" value="C:plasma membrane"/>
    <property type="evidence" value="ECO:0007669"/>
    <property type="project" value="TreeGrafter"/>
</dbReference>
<evidence type="ECO:0000313" key="7">
    <source>
        <dbReference type="EMBL" id="CAG8755127.1"/>
    </source>
</evidence>
<comment type="caution">
    <text evidence="7">The sequence shown here is derived from an EMBL/GenBank/DDBJ whole genome shotgun (WGS) entry which is preliminary data.</text>
</comment>
<gene>
    <name evidence="7" type="ORF">CPELLU_LOCUS14958</name>
</gene>
<proteinExistence type="inferred from homology"/>
<evidence type="ECO:0000256" key="3">
    <source>
        <dbReference type="ARBA" id="ARBA00022692"/>
    </source>
</evidence>
<evidence type="ECO:0000256" key="2">
    <source>
        <dbReference type="ARBA" id="ARBA00005587"/>
    </source>
</evidence>
<name>A0A9N9NS32_9GLOM</name>
<dbReference type="InterPro" id="IPR051633">
    <property type="entry name" value="AceTr"/>
</dbReference>
<protein>
    <submittedName>
        <fullName evidence="7">3377_t:CDS:1</fullName>
    </submittedName>
</protein>
<dbReference type="AlphaFoldDB" id="A0A9N9NS32"/>
<dbReference type="PANTHER" id="PTHR31123:SF1">
    <property type="entry name" value="ACCUMULATION OF DYADS PROTEIN 2-RELATED"/>
    <property type="match status" value="1"/>
</dbReference>
<keyword evidence="5 6" id="KW-0472">Membrane</keyword>
<comment type="subcellular location">
    <subcellularLocation>
        <location evidence="1">Membrane</location>
        <topology evidence="1">Multi-pass membrane protein</topology>
    </subcellularLocation>
</comment>
<reference evidence="7" key="1">
    <citation type="submission" date="2021-06" db="EMBL/GenBank/DDBJ databases">
        <authorList>
            <person name="Kallberg Y."/>
            <person name="Tangrot J."/>
            <person name="Rosling A."/>
        </authorList>
    </citation>
    <scope>NUCLEOTIDE SEQUENCE</scope>
    <source>
        <strain evidence="7">FL966</strain>
    </source>
</reference>
<keyword evidence="4 6" id="KW-1133">Transmembrane helix</keyword>
<feature type="transmembrane region" description="Helical" evidence="6">
    <location>
        <begin position="29"/>
        <end position="47"/>
    </location>
</feature>
<dbReference type="NCBIfam" id="NF038013">
    <property type="entry name" value="AceTr_1"/>
    <property type="match status" value="1"/>
</dbReference>
<evidence type="ECO:0000256" key="4">
    <source>
        <dbReference type="ARBA" id="ARBA00022989"/>
    </source>
</evidence>
<keyword evidence="3 6" id="KW-0812">Transmembrane</keyword>